<dbReference type="SUPFAM" id="SSF51569">
    <property type="entry name" value="Aldolase"/>
    <property type="match status" value="1"/>
</dbReference>
<dbReference type="Gene3D" id="3.20.20.70">
    <property type="entry name" value="Aldolase class I"/>
    <property type="match status" value="1"/>
</dbReference>
<dbReference type="GO" id="GO:0008675">
    <property type="term" value="F:2-dehydro-3-deoxy-phosphogluconate aldolase activity"/>
    <property type="evidence" value="ECO:0007669"/>
    <property type="project" value="UniProtKB-ARBA"/>
</dbReference>
<dbReference type="PIRSF" id="PIRSF001365">
    <property type="entry name" value="DHDPS"/>
    <property type="match status" value="1"/>
</dbReference>
<dbReference type="HOGENOM" id="CLU_049343_5_1_2"/>
<keyword evidence="1" id="KW-0456">Lyase</keyword>
<dbReference type="CDD" id="cd00953">
    <property type="entry name" value="KDG_aldolase"/>
    <property type="match status" value="1"/>
</dbReference>
<gene>
    <name evidence="4" type="ordered locus">PTO1026</name>
</gene>
<dbReference type="OrthoDB" id="350860at2157"/>
<dbReference type="PANTHER" id="PTHR12128:SF66">
    <property type="entry name" value="4-HYDROXY-2-OXOGLUTARATE ALDOLASE, MITOCHONDRIAL"/>
    <property type="match status" value="1"/>
</dbReference>
<feature type="active site" description="Proton donor/acceptor" evidence="2">
    <location>
        <position position="127"/>
    </location>
</feature>
<dbReference type="InterPro" id="IPR013785">
    <property type="entry name" value="Aldolase_TIM"/>
</dbReference>
<dbReference type="GO" id="GO:0008840">
    <property type="term" value="F:4-hydroxy-tetrahydrodipicolinate synthase activity"/>
    <property type="evidence" value="ECO:0007669"/>
    <property type="project" value="TreeGrafter"/>
</dbReference>
<dbReference type="Pfam" id="PF00701">
    <property type="entry name" value="DHDPS"/>
    <property type="match status" value="1"/>
</dbReference>
<proteinExistence type="predicted"/>
<evidence type="ECO:0000313" key="4">
    <source>
        <dbReference type="EMBL" id="AAT43611.1"/>
    </source>
</evidence>
<organism evidence="4 5">
    <name type="scientific">Picrophilus torridus (strain ATCC 700027 / DSM 9790 / JCM 10055 / NBRC 100828 / KAW 2/3)</name>
    <dbReference type="NCBI Taxonomy" id="1122961"/>
    <lineage>
        <taxon>Archaea</taxon>
        <taxon>Methanobacteriati</taxon>
        <taxon>Thermoplasmatota</taxon>
        <taxon>Thermoplasmata</taxon>
        <taxon>Thermoplasmatales</taxon>
        <taxon>Picrophilaceae</taxon>
        <taxon>Picrophilus</taxon>
    </lineage>
</organism>
<dbReference type="PANTHER" id="PTHR12128">
    <property type="entry name" value="DIHYDRODIPICOLINATE SYNTHASE"/>
    <property type="match status" value="1"/>
</dbReference>
<accession>Q6L091</accession>
<feature type="active site" description="Schiff-base intermediate with substrate" evidence="2">
    <location>
        <position position="156"/>
    </location>
</feature>
<feature type="binding site" evidence="3">
    <location>
        <position position="197"/>
    </location>
    <ligand>
        <name>pyruvate</name>
        <dbReference type="ChEBI" id="CHEBI:15361"/>
    </ligand>
</feature>
<evidence type="ECO:0000256" key="1">
    <source>
        <dbReference type="ARBA" id="ARBA00023239"/>
    </source>
</evidence>
<dbReference type="eggNOG" id="arCOG04172">
    <property type="taxonomic scope" value="Archaea"/>
</dbReference>
<dbReference type="InterPro" id="IPR002220">
    <property type="entry name" value="DapA-like"/>
</dbReference>
<dbReference type="Proteomes" id="UP000000438">
    <property type="component" value="Chromosome"/>
</dbReference>
<dbReference type="InParanoid" id="Q6L091"/>
<dbReference type="FunCoup" id="Q6L091">
    <property type="interactions" value="67"/>
</dbReference>
<dbReference type="STRING" id="263820.PTO1026"/>
<evidence type="ECO:0000256" key="3">
    <source>
        <dbReference type="PIRSR" id="PIRSR001365-2"/>
    </source>
</evidence>
<dbReference type="EMBL" id="AE017261">
    <property type="protein sequence ID" value="AAT43611.1"/>
    <property type="molecule type" value="Genomic_DNA"/>
</dbReference>
<protein>
    <submittedName>
        <fullName evidence="4">2-keto-3-deoxy gluconate aldolase</fullName>
    </submittedName>
</protein>
<dbReference type="GeneID" id="2844401"/>
<evidence type="ECO:0000313" key="5">
    <source>
        <dbReference type="Proteomes" id="UP000000438"/>
    </source>
</evidence>
<evidence type="ECO:0000256" key="2">
    <source>
        <dbReference type="PIRSR" id="PIRSR001365-1"/>
    </source>
</evidence>
<dbReference type="SMART" id="SM01130">
    <property type="entry name" value="DHDPS"/>
    <property type="match status" value="1"/>
</dbReference>
<reference evidence="4 5" key="1">
    <citation type="journal article" date="2004" name="Proc. Natl. Acad. Sci. U.S.A.">
        <title>Genome sequence of Picrophilus torridus and its implications for life around pH 0.</title>
        <authorList>
            <person name="Futterer O."/>
            <person name="Angelov A."/>
            <person name="Liesegang H."/>
            <person name="Gottschalk G."/>
            <person name="Schleper C."/>
            <person name="Schepers B."/>
            <person name="Dock C."/>
            <person name="Antranikian G."/>
            <person name="Liebl W."/>
        </authorList>
    </citation>
    <scope>NUCLEOTIDE SEQUENCE [LARGE SCALE GENOMIC DNA]</scope>
    <source>
        <strain evidence="5">ATCC 700027 / DSM 9790 / JCM 10055 / NBRC 100828</strain>
    </source>
</reference>
<name>Q6L091_PICTO</name>
<dbReference type="PaxDb" id="263820-PTO1026"/>
<sequence>MPLKIVPVITPFKNNVLDMDILREHCERLLNSGIDKVFLAGTNGLGISLDFSEKLRIINELDIDGDKLIIQIGSLNLEKSMELARAARAKGYFAIASVPPYYYSDLDENAIIRYFLDLSRHYKTIVYNYPKMTGHDVNARMLKRIIDSGGDIIGVKDTVNDIMHMLEYKNIEDDLIVLAGPSTHIFSALRSGVDGTVSAAGNYMPNIFRYLSDHVYSNNAFKLQILINSVIDASAHFGIYSANYSLVKIIKNYYCGEPRPPFYPLTESDENNLKKIIKNILKDGDNV</sequence>
<dbReference type="KEGG" id="pto:PTO1026"/>
<dbReference type="RefSeq" id="WP_011177827.1">
    <property type="nucleotide sequence ID" value="NC_005877.1"/>
</dbReference>
<dbReference type="AlphaFoldDB" id="Q6L091"/>
<dbReference type="PRINTS" id="PR00146">
    <property type="entry name" value="DHPICSNTHASE"/>
</dbReference>